<keyword evidence="2" id="KW-1185">Reference proteome</keyword>
<dbReference type="EnsemblPlants" id="AVESA.00010b.r2.3CG0452300.1">
    <property type="protein sequence ID" value="AVESA.00010b.r2.3CG0452300.1.CDS"/>
    <property type="gene ID" value="AVESA.00010b.r2.3CG0452300"/>
</dbReference>
<accession>A0ACD5VKC8</accession>
<evidence type="ECO:0000313" key="2">
    <source>
        <dbReference type="Proteomes" id="UP001732700"/>
    </source>
</evidence>
<protein>
    <submittedName>
        <fullName evidence="1">Uncharacterized protein</fullName>
    </submittedName>
</protein>
<sequence length="331" mass="37996">MEDDLHDASVMPRDLTFHFLQHITKKFSNDRIIGHGGYGVVYKGVLDNGREIAVKKLYPKHPEIDDDKQFKNECINLMRVQHQNVVRLLGYCHEISHKIWPYDGKYVLAEVEERALCFEFLPGASLDKHLSDESSGLGWHARYKIIKGISEGLHYLHNGSKDPIYHLDLKPANILLDKSMMAKIGDFGLSRLVDSTKTITTKDIRGTPGYMPPEYIDRYKITAKFDVFSLGVIIIQIMAGREGYSRCGDMSSQEFINLVHHDWLKTRLTTMSSRTTHEVKICIKIALRCVEADRVKRPTIAEIIDELNKIDTVNRSLIDQVTYSRSKQEFD</sequence>
<name>A0ACD5VKC8_AVESA</name>
<proteinExistence type="predicted"/>
<reference evidence="1" key="2">
    <citation type="submission" date="2025-09" db="UniProtKB">
        <authorList>
            <consortium name="EnsemblPlants"/>
        </authorList>
    </citation>
    <scope>IDENTIFICATION</scope>
</reference>
<dbReference type="Proteomes" id="UP001732700">
    <property type="component" value="Chromosome 3C"/>
</dbReference>
<evidence type="ECO:0000313" key="1">
    <source>
        <dbReference type="EnsemblPlants" id="AVESA.00010b.r2.3CG0452300.1.CDS"/>
    </source>
</evidence>
<organism evidence="1 2">
    <name type="scientific">Avena sativa</name>
    <name type="common">Oat</name>
    <dbReference type="NCBI Taxonomy" id="4498"/>
    <lineage>
        <taxon>Eukaryota</taxon>
        <taxon>Viridiplantae</taxon>
        <taxon>Streptophyta</taxon>
        <taxon>Embryophyta</taxon>
        <taxon>Tracheophyta</taxon>
        <taxon>Spermatophyta</taxon>
        <taxon>Magnoliopsida</taxon>
        <taxon>Liliopsida</taxon>
        <taxon>Poales</taxon>
        <taxon>Poaceae</taxon>
        <taxon>BOP clade</taxon>
        <taxon>Pooideae</taxon>
        <taxon>Poodae</taxon>
        <taxon>Poeae</taxon>
        <taxon>Poeae Chloroplast Group 1 (Aveneae type)</taxon>
        <taxon>Aveninae</taxon>
        <taxon>Avena</taxon>
    </lineage>
</organism>
<reference evidence="1" key="1">
    <citation type="submission" date="2021-05" db="EMBL/GenBank/DDBJ databases">
        <authorList>
            <person name="Scholz U."/>
            <person name="Mascher M."/>
            <person name="Fiebig A."/>
        </authorList>
    </citation>
    <scope>NUCLEOTIDE SEQUENCE [LARGE SCALE GENOMIC DNA]</scope>
</reference>